<comment type="caution">
    <text evidence="2">The sequence shown here is derived from an EMBL/GenBank/DDBJ whole genome shotgun (WGS) entry which is preliminary data.</text>
</comment>
<feature type="non-terminal residue" evidence="2">
    <location>
        <position position="148"/>
    </location>
</feature>
<feature type="region of interest" description="Disordered" evidence="1">
    <location>
        <begin position="50"/>
        <end position="76"/>
    </location>
</feature>
<evidence type="ECO:0000313" key="3">
    <source>
        <dbReference type="Proteomes" id="UP000789901"/>
    </source>
</evidence>
<sequence>RRIECQKYKEYLEDIVKNDPNNKTKAVKAKQVSYCKMQFKYKPLFGQEQVLQASGQSSSSRQSGSSSDQSDPPIQQPYRLIKHLKDDISNFELDIDETKLLKVIGTIDNCSTKSEKSEFIFAVLIGVLSTFDKVCMRKEYYLSGSNDK</sequence>
<feature type="compositionally biased region" description="Low complexity" evidence="1">
    <location>
        <begin position="54"/>
        <end position="71"/>
    </location>
</feature>
<organism evidence="2 3">
    <name type="scientific">Gigaspora margarita</name>
    <dbReference type="NCBI Taxonomy" id="4874"/>
    <lineage>
        <taxon>Eukaryota</taxon>
        <taxon>Fungi</taxon>
        <taxon>Fungi incertae sedis</taxon>
        <taxon>Mucoromycota</taxon>
        <taxon>Glomeromycotina</taxon>
        <taxon>Glomeromycetes</taxon>
        <taxon>Diversisporales</taxon>
        <taxon>Gigasporaceae</taxon>
        <taxon>Gigaspora</taxon>
    </lineage>
</organism>
<evidence type="ECO:0000256" key="1">
    <source>
        <dbReference type="SAM" id="MobiDB-lite"/>
    </source>
</evidence>
<proteinExistence type="predicted"/>
<feature type="non-terminal residue" evidence="2">
    <location>
        <position position="1"/>
    </location>
</feature>
<name>A0ABN7X7J2_GIGMA</name>
<dbReference type="Proteomes" id="UP000789901">
    <property type="component" value="Unassembled WGS sequence"/>
</dbReference>
<protein>
    <submittedName>
        <fullName evidence="2">5845_t:CDS:1</fullName>
    </submittedName>
</protein>
<accession>A0ABN7X7J2</accession>
<dbReference type="EMBL" id="CAJVQB010095139">
    <property type="protein sequence ID" value="CAG8849182.1"/>
    <property type="molecule type" value="Genomic_DNA"/>
</dbReference>
<gene>
    <name evidence="2" type="ORF">GMARGA_LOCUS39571</name>
</gene>
<reference evidence="2 3" key="1">
    <citation type="submission" date="2021-06" db="EMBL/GenBank/DDBJ databases">
        <authorList>
            <person name="Kallberg Y."/>
            <person name="Tangrot J."/>
            <person name="Rosling A."/>
        </authorList>
    </citation>
    <scope>NUCLEOTIDE SEQUENCE [LARGE SCALE GENOMIC DNA]</scope>
    <source>
        <strain evidence="2 3">120-4 pot B 10/14</strain>
    </source>
</reference>
<keyword evidence="3" id="KW-1185">Reference proteome</keyword>
<evidence type="ECO:0000313" key="2">
    <source>
        <dbReference type="EMBL" id="CAG8849182.1"/>
    </source>
</evidence>